<dbReference type="PANTHER" id="PTHR45668:SF5">
    <property type="entry name" value="SERINE_THREONINE-PROTEIN PHOSPHATASE 5"/>
    <property type="match status" value="1"/>
</dbReference>
<dbReference type="SMART" id="SM00156">
    <property type="entry name" value="PP2Ac"/>
    <property type="match status" value="1"/>
</dbReference>
<dbReference type="AlphaFoldDB" id="A0A1L0CYI4"/>
<proteinExistence type="inferred from homology"/>
<keyword evidence="5" id="KW-0378">Hydrolase</keyword>
<dbReference type="InterPro" id="IPR004843">
    <property type="entry name" value="Calcineurin-like_PHP"/>
</dbReference>
<evidence type="ECO:0000256" key="4">
    <source>
        <dbReference type="PIRSR" id="PIRSR033096-1"/>
    </source>
</evidence>
<evidence type="ECO:0000256" key="2">
    <source>
        <dbReference type="ARBA" id="ARBA00022723"/>
    </source>
</evidence>
<evidence type="ECO:0000313" key="8">
    <source>
        <dbReference type="Proteomes" id="UP000183365"/>
    </source>
</evidence>
<dbReference type="PROSITE" id="PS00125">
    <property type="entry name" value="SER_THR_PHOSPHATASE"/>
    <property type="match status" value="1"/>
</dbReference>
<dbReference type="SUPFAM" id="SSF56300">
    <property type="entry name" value="Metallo-dependent phosphatases"/>
    <property type="match status" value="1"/>
</dbReference>
<dbReference type="InterPro" id="IPR051134">
    <property type="entry name" value="PPP_phosphatase"/>
</dbReference>
<dbReference type="OrthoDB" id="445564at2759"/>
<evidence type="ECO:0000256" key="3">
    <source>
        <dbReference type="ARBA" id="ARBA00023211"/>
    </source>
</evidence>
<dbReference type="GO" id="GO:0046872">
    <property type="term" value="F:metal ion binding"/>
    <property type="evidence" value="ECO:0007669"/>
    <property type="project" value="UniProtKB-KW"/>
</dbReference>
<keyword evidence="3" id="KW-0464">Manganese</keyword>
<reference evidence="8" key="1">
    <citation type="submission" date="2016-11" db="EMBL/GenBank/DDBJ databases">
        <authorList>
            <person name="Guldener U."/>
        </authorList>
    </citation>
    <scope>NUCLEOTIDE SEQUENCE [LARGE SCALE GENOMIC DNA]</scope>
</reference>
<protein>
    <recommendedName>
        <fullName evidence="5">Serine/threonine-protein phosphatase</fullName>
        <ecNumber evidence="5">3.1.3.16</ecNumber>
    </recommendedName>
</protein>
<dbReference type="Pfam" id="PF00149">
    <property type="entry name" value="Metallophos"/>
    <property type="match status" value="1"/>
</dbReference>
<dbReference type="Gene3D" id="3.60.21.10">
    <property type="match status" value="1"/>
</dbReference>
<dbReference type="VEuPathDB" id="FungiDB:HGUI_02151"/>
<accession>A0A1L0CYI4</accession>
<dbReference type="Proteomes" id="UP000183365">
    <property type="component" value="Unassembled WGS sequence"/>
</dbReference>
<dbReference type="PANTHER" id="PTHR45668">
    <property type="entry name" value="SERINE/THREONINE-PROTEIN PHOSPHATASE 5-RELATED"/>
    <property type="match status" value="1"/>
</dbReference>
<dbReference type="GO" id="GO:0004722">
    <property type="term" value="F:protein serine/threonine phosphatase activity"/>
    <property type="evidence" value="ECO:0007669"/>
    <property type="project" value="UniProtKB-EC"/>
</dbReference>
<comment type="catalytic activity">
    <reaction evidence="5">
        <text>O-phospho-L-threonyl-[protein] + H2O = L-threonyl-[protein] + phosphate</text>
        <dbReference type="Rhea" id="RHEA:47004"/>
        <dbReference type="Rhea" id="RHEA-COMP:11060"/>
        <dbReference type="Rhea" id="RHEA-COMP:11605"/>
        <dbReference type="ChEBI" id="CHEBI:15377"/>
        <dbReference type="ChEBI" id="CHEBI:30013"/>
        <dbReference type="ChEBI" id="CHEBI:43474"/>
        <dbReference type="ChEBI" id="CHEBI:61977"/>
        <dbReference type="EC" id="3.1.3.16"/>
    </reaction>
</comment>
<organism evidence="7 8">
    <name type="scientific">Hanseniaspora guilliermondii</name>
    <dbReference type="NCBI Taxonomy" id="56406"/>
    <lineage>
        <taxon>Eukaryota</taxon>
        <taxon>Fungi</taxon>
        <taxon>Dikarya</taxon>
        <taxon>Ascomycota</taxon>
        <taxon>Saccharomycotina</taxon>
        <taxon>Saccharomycetes</taxon>
        <taxon>Saccharomycodales</taxon>
        <taxon>Saccharomycodaceae</taxon>
        <taxon>Hanseniaspora</taxon>
    </lineage>
</organism>
<dbReference type="InterPro" id="IPR006186">
    <property type="entry name" value="Ser/Thr-sp_prot-phosphatase"/>
</dbReference>
<dbReference type="GO" id="GO:0005737">
    <property type="term" value="C:cytoplasm"/>
    <property type="evidence" value="ECO:0007669"/>
    <property type="project" value="EnsemblFungi"/>
</dbReference>
<dbReference type="GO" id="GO:0005634">
    <property type="term" value="C:nucleus"/>
    <property type="evidence" value="ECO:0007669"/>
    <property type="project" value="EnsemblFungi"/>
</dbReference>
<dbReference type="EC" id="3.1.3.16" evidence="5"/>
<comment type="cofactor">
    <cofactor evidence="1">
        <name>Mn(2+)</name>
        <dbReference type="ChEBI" id="CHEBI:29035"/>
    </cofactor>
</comment>
<evidence type="ECO:0000313" key="7">
    <source>
        <dbReference type="EMBL" id="SGZ39951.1"/>
    </source>
</evidence>
<comment type="similarity">
    <text evidence="5">Belongs to the PPP phosphatase family.</text>
</comment>
<keyword evidence="8" id="KW-1185">Reference proteome</keyword>
<name>A0A1L0CYI4_9ASCO</name>
<keyword evidence="2" id="KW-0479">Metal-binding</keyword>
<dbReference type="PIRSF" id="PIRSF033096">
    <property type="entry name" value="PPPtase_5"/>
    <property type="match status" value="1"/>
</dbReference>
<sequence>MPSDTSIIYKKKFVNSSLNKVHKNEQNIFTCETDFLHPNEVIYQGQQKIECDKEWQAIEDHYLYEKLKVHLIEENIKEQTFRKLSEEEYLSYMEEIYINIEDDLEIPEDNIVKRVKIDGLDQEFISLMVNEIFRPHGRSRFSFPIHLVQAIILQATDIFSSEPNLIYLDNSKNDKLITVIGDVHGEFTTVKKIFHMFGKVSEDHIYVFNGDFVDRGQYSCEIALLLYSLKIVYPHCIYINRGNHESRSMSNIYGFREEVMLKYDNFIHKLFLKSFDALPLSICVNKEYLIMHGGLMSNPYTKIEEILRINRFCEPDSIGLFHDLLWTDPTEEADDLGPSKRGLGFSFGKNITKKFLNHNNLKKIIRSHEMKLNGIDYSHDKCVITVFSAPNYCGIHRNRGAVLHIKPGKGIIDELNDDPNLHYQLFM</sequence>
<evidence type="ECO:0000256" key="1">
    <source>
        <dbReference type="ARBA" id="ARBA00001936"/>
    </source>
</evidence>
<feature type="active site" description="Proton donor/acceptor" evidence="4">
    <location>
        <position position="244"/>
    </location>
</feature>
<feature type="domain" description="Serine/threonine specific protein phosphatases" evidence="6">
    <location>
        <begin position="240"/>
        <end position="245"/>
    </location>
</feature>
<evidence type="ECO:0000259" key="6">
    <source>
        <dbReference type="PROSITE" id="PS00125"/>
    </source>
</evidence>
<dbReference type="InterPro" id="IPR029052">
    <property type="entry name" value="Metallo-depent_PP-like"/>
</dbReference>
<gene>
    <name evidence="7" type="ORF">HGUI_02151</name>
</gene>
<dbReference type="PRINTS" id="PR00114">
    <property type="entry name" value="STPHPHTASE"/>
</dbReference>
<evidence type="ECO:0000256" key="5">
    <source>
        <dbReference type="RuleBase" id="RU004273"/>
    </source>
</evidence>
<dbReference type="EMBL" id="FQNF01000035">
    <property type="protein sequence ID" value="SGZ39951.1"/>
    <property type="molecule type" value="Genomic_DNA"/>
</dbReference>